<feature type="compositionally biased region" description="Basic and acidic residues" evidence="1">
    <location>
        <begin position="319"/>
        <end position="338"/>
    </location>
</feature>
<protein>
    <submittedName>
        <fullName evidence="4">Uncharacterized protein</fullName>
    </submittedName>
</protein>
<keyword evidence="2" id="KW-0472">Membrane</keyword>
<name>A0A6A3QVM0_9STRA</name>
<gene>
    <name evidence="6" type="ORF">PF001_g20655</name>
    <name evidence="5" type="ORF">PF005_g21806</name>
    <name evidence="4" type="ORF">PF007_g21595</name>
    <name evidence="3" type="ORF">PF009_g22809</name>
</gene>
<dbReference type="Proteomes" id="UP000429523">
    <property type="component" value="Unassembled WGS sequence"/>
</dbReference>
<accession>A0A6A3QVM0</accession>
<keyword evidence="2" id="KW-1133">Transmembrane helix</keyword>
<keyword evidence="2" id="KW-0812">Transmembrane</keyword>
<evidence type="ECO:0000256" key="2">
    <source>
        <dbReference type="SAM" id="Phobius"/>
    </source>
</evidence>
<feature type="region of interest" description="Disordered" evidence="1">
    <location>
        <begin position="319"/>
        <end position="356"/>
    </location>
</feature>
<evidence type="ECO:0000313" key="4">
    <source>
        <dbReference type="EMBL" id="KAE9084219.1"/>
    </source>
</evidence>
<feature type="transmembrane region" description="Helical" evidence="2">
    <location>
        <begin position="74"/>
        <end position="98"/>
    </location>
</feature>
<evidence type="ECO:0000256" key="1">
    <source>
        <dbReference type="SAM" id="MobiDB-lite"/>
    </source>
</evidence>
<evidence type="ECO:0000313" key="6">
    <source>
        <dbReference type="EMBL" id="KAE9288137.1"/>
    </source>
</evidence>
<sequence>MTEPKAEKTVHGELQAPAGQDTNGITVGRWSSPVIPDEPESFMSSNVNVEACCPFLPLAQIEVRLGLTSYGPALTWYSVAYGLQGLAFVAMWFFVALWINSQAYRDSTSVLLRIVLILAAVALAALPSLLLVHRISTLRAAVRERFDIPGSLREDRTAAWQETSRAIRQMRRHLKIDRAKSCGPVSTLPAYAVFQGAGAMRGQRLDGVLPTALEGLQQRRETARNLQQIDALLRDEPDEVLSASTLSEAPRGCSFGSGRHPTKSSRYWLAKSSSGPGPGAYVASKADSLTKPNAGGGGALGLRSGVCCRFQPCTCRKPREERMEAPASELRQDTEQPRRSSPPLVAYRPPPTSQPDFQTLEQQRRVAEVQAAKLRWKNLGMVTTPNYRWTERRPAAGGALSMNRSTSRDGTGKSAVKAQLRKLYIADRKAQKCQAEGGRAAAAVASGSQVAPGPCVVDMMKLPGRDSVRCKRKGQQIVTAFSG</sequence>
<dbReference type="OrthoDB" id="166297at2759"/>
<evidence type="ECO:0000313" key="9">
    <source>
        <dbReference type="Proteomes" id="UP000437068"/>
    </source>
</evidence>
<evidence type="ECO:0000313" key="8">
    <source>
        <dbReference type="Proteomes" id="UP000433483"/>
    </source>
</evidence>
<dbReference type="Proteomes" id="UP000437068">
    <property type="component" value="Unassembled WGS sequence"/>
</dbReference>
<dbReference type="EMBL" id="QXGE01001799">
    <property type="protein sequence ID" value="KAE9288137.1"/>
    <property type="molecule type" value="Genomic_DNA"/>
</dbReference>
<dbReference type="Proteomes" id="UP000441208">
    <property type="component" value="Unassembled WGS sequence"/>
</dbReference>
<evidence type="ECO:0000313" key="5">
    <source>
        <dbReference type="EMBL" id="KAE9184102.1"/>
    </source>
</evidence>
<comment type="caution">
    <text evidence="4">The sequence shown here is derived from an EMBL/GenBank/DDBJ whole genome shotgun (WGS) entry which is preliminary data.</text>
</comment>
<dbReference type="EMBL" id="QXGB01001895">
    <property type="protein sequence ID" value="KAE9184102.1"/>
    <property type="molecule type" value="Genomic_DNA"/>
</dbReference>
<dbReference type="EMBL" id="QXFZ01001840">
    <property type="protein sequence ID" value="KAE9084219.1"/>
    <property type="molecule type" value="Genomic_DNA"/>
</dbReference>
<reference evidence="7 8" key="1">
    <citation type="submission" date="2018-08" db="EMBL/GenBank/DDBJ databases">
        <title>Genomic investigation of the strawberry pathogen Phytophthora fragariae indicates pathogenicity is determined by transcriptional variation in three key races.</title>
        <authorList>
            <person name="Adams T.M."/>
            <person name="Armitage A.D."/>
            <person name="Sobczyk M.K."/>
            <person name="Bates H.J."/>
            <person name="Dunwell J.M."/>
            <person name="Nellist C.F."/>
            <person name="Harrison R.J."/>
        </authorList>
    </citation>
    <scope>NUCLEOTIDE SEQUENCE [LARGE SCALE GENOMIC DNA]</scope>
    <source>
        <strain evidence="6 9">A4</strain>
        <strain evidence="5 8">NOV-27</strain>
        <strain evidence="4 10">NOV-71</strain>
        <strain evidence="3 7">NOV-9</strain>
    </source>
</reference>
<evidence type="ECO:0000313" key="3">
    <source>
        <dbReference type="EMBL" id="KAE8927014.1"/>
    </source>
</evidence>
<dbReference type="AlphaFoldDB" id="A0A6A3QVM0"/>
<keyword evidence="8" id="KW-1185">Reference proteome</keyword>
<feature type="transmembrane region" description="Helical" evidence="2">
    <location>
        <begin position="110"/>
        <end position="132"/>
    </location>
</feature>
<dbReference type="EMBL" id="QXGF01001928">
    <property type="protein sequence ID" value="KAE8927014.1"/>
    <property type="molecule type" value="Genomic_DNA"/>
</dbReference>
<proteinExistence type="predicted"/>
<dbReference type="Proteomes" id="UP000433483">
    <property type="component" value="Unassembled WGS sequence"/>
</dbReference>
<evidence type="ECO:0000313" key="7">
    <source>
        <dbReference type="Proteomes" id="UP000429523"/>
    </source>
</evidence>
<evidence type="ECO:0000313" key="10">
    <source>
        <dbReference type="Proteomes" id="UP000441208"/>
    </source>
</evidence>
<organism evidence="4 10">
    <name type="scientific">Phytophthora fragariae</name>
    <dbReference type="NCBI Taxonomy" id="53985"/>
    <lineage>
        <taxon>Eukaryota</taxon>
        <taxon>Sar</taxon>
        <taxon>Stramenopiles</taxon>
        <taxon>Oomycota</taxon>
        <taxon>Peronosporomycetes</taxon>
        <taxon>Peronosporales</taxon>
        <taxon>Peronosporaceae</taxon>
        <taxon>Phytophthora</taxon>
    </lineage>
</organism>